<proteinExistence type="predicted"/>
<dbReference type="RefSeq" id="WP_052406984.1">
    <property type="nucleotide sequence ID" value="NZ_LT629701.1"/>
</dbReference>
<dbReference type="AlphaFoldDB" id="A0A1H0A1N7"/>
<evidence type="ECO:0000313" key="1">
    <source>
        <dbReference type="EMBL" id="SDN27712.1"/>
    </source>
</evidence>
<dbReference type="Proteomes" id="UP000183376">
    <property type="component" value="Chromosome I"/>
</dbReference>
<accession>A0A1H0A1N7</accession>
<name>A0A1H0A1N7_ALLAB</name>
<organism evidence="1 2">
    <name type="scientific">Allokutzneria albata</name>
    <name type="common">Kibdelosporangium albatum</name>
    <dbReference type="NCBI Taxonomy" id="211114"/>
    <lineage>
        <taxon>Bacteria</taxon>
        <taxon>Bacillati</taxon>
        <taxon>Actinomycetota</taxon>
        <taxon>Actinomycetes</taxon>
        <taxon>Pseudonocardiales</taxon>
        <taxon>Pseudonocardiaceae</taxon>
        <taxon>Allokutzneria</taxon>
    </lineage>
</organism>
<dbReference type="EMBL" id="LT629701">
    <property type="protein sequence ID" value="SDN27712.1"/>
    <property type="molecule type" value="Genomic_DNA"/>
</dbReference>
<dbReference type="eggNOG" id="ENOG5031Q1N">
    <property type="taxonomic scope" value="Bacteria"/>
</dbReference>
<reference evidence="1 2" key="1">
    <citation type="submission" date="2016-10" db="EMBL/GenBank/DDBJ databases">
        <authorList>
            <person name="de Groot N.N."/>
        </authorList>
    </citation>
    <scope>NUCLEOTIDE SEQUENCE [LARGE SCALE GENOMIC DNA]</scope>
    <source>
        <strain evidence="1 2">DSM 44149</strain>
    </source>
</reference>
<protein>
    <submittedName>
        <fullName evidence="1">Uncharacterized protein</fullName>
    </submittedName>
</protein>
<gene>
    <name evidence="1" type="ORF">SAMN04489726_5842</name>
</gene>
<dbReference type="STRING" id="211114.SAMN04489726_5842"/>
<sequence>MAKVDFFADIVETRTVLGVDENLGPDLASEVLGSKCGENAFDPNFWRDYGFLEIFWTKRPHGRGYAGHHFTFQAHRLGALPARFVSKAIRARHGLTPFKRPLFFTDLKAELGRRGIALVPVGELEFDHQTYVQPESGVEVMVLIADDGLNVADSVEKIISPSWYHSAERHRGNAKYDRESVMRSLEALLPLSDDDRAGRITDDPDWWMAHCFAAGMQAFHADDVPDRREWAQLALWTWDHGVRTGSVDPALATIEKADAVYLLDDCRPERYEELRDLLPSADALVTDCLNALPRSYTAKLTRRNKNLIDAASNLRHAVTDPALLRELDRRVAWRHRRARLQLTQ</sequence>
<evidence type="ECO:0000313" key="2">
    <source>
        <dbReference type="Proteomes" id="UP000183376"/>
    </source>
</evidence>
<keyword evidence="2" id="KW-1185">Reference proteome</keyword>